<reference evidence="4" key="1">
    <citation type="journal article" date="2021" name="PeerJ">
        <title>Extensive microbial diversity within the chicken gut microbiome revealed by metagenomics and culture.</title>
        <authorList>
            <person name="Gilroy R."/>
            <person name="Ravi A."/>
            <person name="Getino M."/>
            <person name="Pursley I."/>
            <person name="Horton D.L."/>
            <person name="Alikhan N.F."/>
            <person name="Baker D."/>
            <person name="Gharbi K."/>
            <person name="Hall N."/>
            <person name="Watson M."/>
            <person name="Adriaenssens E.M."/>
            <person name="Foster-Nyarko E."/>
            <person name="Jarju S."/>
            <person name="Secka A."/>
            <person name="Antonio M."/>
            <person name="Oren A."/>
            <person name="Chaudhuri R.R."/>
            <person name="La Ragione R."/>
            <person name="Hildebrand F."/>
            <person name="Pallen M.J."/>
        </authorList>
    </citation>
    <scope>NUCLEOTIDE SEQUENCE</scope>
    <source>
        <strain evidence="4">14975</strain>
    </source>
</reference>
<dbReference type="PANTHER" id="PTHR32347:SF29">
    <property type="entry name" value="UPF0194 MEMBRANE PROTEIN YBHG"/>
    <property type="match status" value="1"/>
</dbReference>
<evidence type="ECO:0000313" key="4">
    <source>
        <dbReference type="EMBL" id="HIX19885.1"/>
    </source>
</evidence>
<dbReference type="Gene3D" id="2.40.50.100">
    <property type="match status" value="1"/>
</dbReference>
<organism evidence="4 5">
    <name type="scientific">Candidatus Akkermansia intestinigallinarum</name>
    <dbReference type="NCBI Taxonomy" id="2838431"/>
    <lineage>
        <taxon>Bacteria</taxon>
        <taxon>Pseudomonadati</taxon>
        <taxon>Verrucomicrobiota</taxon>
        <taxon>Verrucomicrobiia</taxon>
        <taxon>Verrucomicrobiales</taxon>
        <taxon>Akkermansiaceae</taxon>
        <taxon>Akkermansia</taxon>
    </lineage>
</organism>
<dbReference type="InterPro" id="IPR050465">
    <property type="entry name" value="UPF0194_transport"/>
</dbReference>
<keyword evidence="2 3" id="KW-0175">Coiled coil</keyword>
<reference evidence="4" key="2">
    <citation type="submission" date="2021-04" db="EMBL/GenBank/DDBJ databases">
        <authorList>
            <person name="Gilroy R."/>
        </authorList>
    </citation>
    <scope>NUCLEOTIDE SEQUENCE</scope>
    <source>
        <strain evidence="4">14975</strain>
    </source>
</reference>
<gene>
    <name evidence="4" type="ORF">H9862_04685</name>
</gene>
<evidence type="ECO:0000313" key="5">
    <source>
        <dbReference type="Proteomes" id="UP000823964"/>
    </source>
</evidence>
<dbReference type="PANTHER" id="PTHR32347">
    <property type="entry name" value="EFFLUX SYSTEM COMPONENT YKNX-RELATED"/>
    <property type="match status" value="1"/>
</dbReference>
<feature type="coiled-coil region" evidence="3">
    <location>
        <begin position="179"/>
        <end position="232"/>
    </location>
</feature>
<accession>A0A9D1VBR6</accession>
<dbReference type="EMBL" id="DXFQ01000081">
    <property type="protein sequence ID" value="HIX19885.1"/>
    <property type="molecule type" value="Genomic_DNA"/>
</dbReference>
<proteinExistence type="predicted"/>
<name>A0A9D1VBR6_9BACT</name>
<dbReference type="Proteomes" id="UP000823964">
    <property type="component" value="Unassembled WGS sequence"/>
</dbReference>
<feature type="coiled-coil region" evidence="3">
    <location>
        <begin position="87"/>
        <end position="114"/>
    </location>
</feature>
<dbReference type="Gene3D" id="2.40.30.170">
    <property type="match status" value="1"/>
</dbReference>
<dbReference type="AlphaFoldDB" id="A0A9D1VBR6"/>
<evidence type="ECO:0000256" key="1">
    <source>
        <dbReference type="ARBA" id="ARBA00004196"/>
    </source>
</evidence>
<protein>
    <submittedName>
        <fullName evidence="4">Efflux RND transporter periplasmic adaptor subunit</fullName>
    </submittedName>
</protein>
<sequence>MFKAMKKVALVVLLLAAGAVLWFFFGRGDGDAAGQPLRLNGHVDIRSVQTSFRVPGRLAAVTVDEGSQVKAGEVLAVLDAEPTRIALDRARAALAAAEVAVRQARCASESAEAQRRMYEAGYRREQVDAAEATLASMIIVRENAKRDYERSLQMRESKVVSQQDLEATERLYRAQAADVQAQEARLAELKAGYRAEEVERARAEAAAAAEAVRQAEAQLELARADVRQAELNLADTRLCAPSDAIVMTRAVEPGTMLAAGSPVLTLSLRHPVWVRAYVDEPLLDRVRPGARVRVETDGGLSFGGTVGFVSPQAEFTPKTVESAEIRTTLVYRLRIVVDEPCEGLNQGAPVVVVID</sequence>
<dbReference type="SUPFAM" id="SSF111369">
    <property type="entry name" value="HlyD-like secretion proteins"/>
    <property type="match status" value="2"/>
</dbReference>
<comment type="caution">
    <text evidence="4">The sequence shown here is derived from an EMBL/GenBank/DDBJ whole genome shotgun (WGS) entry which is preliminary data.</text>
</comment>
<dbReference type="GO" id="GO:0042597">
    <property type="term" value="C:periplasmic space"/>
    <property type="evidence" value="ECO:0007669"/>
    <property type="project" value="UniProtKB-SubCell"/>
</dbReference>
<comment type="subcellular location">
    <subcellularLocation>
        <location evidence="1">Cell envelope</location>
    </subcellularLocation>
</comment>
<evidence type="ECO:0000256" key="3">
    <source>
        <dbReference type="SAM" id="Coils"/>
    </source>
</evidence>
<dbReference type="Gene3D" id="1.10.287.470">
    <property type="entry name" value="Helix hairpin bin"/>
    <property type="match status" value="1"/>
</dbReference>
<evidence type="ECO:0000256" key="2">
    <source>
        <dbReference type="ARBA" id="ARBA00023054"/>
    </source>
</evidence>